<feature type="transmembrane region" description="Helical" evidence="6">
    <location>
        <begin position="270"/>
        <end position="291"/>
    </location>
</feature>
<evidence type="ECO:0000313" key="9">
    <source>
        <dbReference type="Proteomes" id="UP000283530"/>
    </source>
</evidence>
<evidence type="ECO:0000256" key="2">
    <source>
        <dbReference type="ARBA" id="ARBA00007635"/>
    </source>
</evidence>
<dbReference type="SUPFAM" id="SSF103481">
    <property type="entry name" value="Multidrug resistance efflux transporter EmrE"/>
    <property type="match status" value="2"/>
</dbReference>
<keyword evidence="4 6" id="KW-1133">Transmembrane helix</keyword>
<dbReference type="PANTHER" id="PTHR31218">
    <property type="entry name" value="WAT1-RELATED PROTEIN"/>
    <property type="match status" value="1"/>
</dbReference>
<evidence type="ECO:0000256" key="5">
    <source>
        <dbReference type="ARBA" id="ARBA00023136"/>
    </source>
</evidence>
<dbReference type="GO" id="GO:0016020">
    <property type="term" value="C:membrane"/>
    <property type="evidence" value="ECO:0007669"/>
    <property type="project" value="UniProtKB-SubCell"/>
</dbReference>
<dbReference type="InterPro" id="IPR037185">
    <property type="entry name" value="EmrE-like"/>
</dbReference>
<keyword evidence="9" id="KW-1185">Reference proteome</keyword>
<dbReference type="Proteomes" id="UP000283530">
    <property type="component" value="Unassembled WGS sequence"/>
</dbReference>
<proteinExistence type="inferred from homology"/>
<evidence type="ECO:0000256" key="6">
    <source>
        <dbReference type="RuleBase" id="RU363077"/>
    </source>
</evidence>
<evidence type="ECO:0000256" key="1">
    <source>
        <dbReference type="ARBA" id="ARBA00004141"/>
    </source>
</evidence>
<name>A0A3S3PIQ1_9MAGN</name>
<feature type="transmembrane region" description="Helical" evidence="6">
    <location>
        <begin position="172"/>
        <end position="193"/>
    </location>
</feature>
<feature type="domain" description="EamA" evidence="7">
    <location>
        <begin position="176"/>
        <end position="314"/>
    </location>
</feature>
<evidence type="ECO:0000256" key="3">
    <source>
        <dbReference type="ARBA" id="ARBA00022692"/>
    </source>
</evidence>
<evidence type="ECO:0000313" key="8">
    <source>
        <dbReference type="EMBL" id="RWR91457.1"/>
    </source>
</evidence>
<reference evidence="8 9" key="1">
    <citation type="journal article" date="2019" name="Nat. Plants">
        <title>Stout camphor tree genome fills gaps in understanding of flowering plant genome evolution.</title>
        <authorList>
            <person name="Chaw S.M."/>
            <person name="Liu Y.C."/>
            <person name="Wu Y.W."/>
            <person name="Wang H.Y."/>
            <person name="Lin C.I."/>
            <person name="Wu C.S."/>
            <person name="Ke H.M."/>
            <person name="Chang L.Y."/>
            <person name="Hsu C.Y."/>
            <person name="Yang H.T."/>
            <person name="Sudianto E."/>
            <person name="Hsu M.H."/>
            <person name="Wu K.P."/>
            <person name="Wang L.N."/>
            <person name="Leebens-Mack J.H."/>
            <person name="Tsai I.J."/>
        </authorList>
    </citation>
    <scope>NUCLEOTIDE SEQUENCE [LARGE SCALE GENOMIC DNA]</scope>
    <source>
        <strain evidence="9">cv. Chaw 1501</strain>
        <tissue evidence="8">Young leaves</tissue>
    </source>
</reference>
<feature type="transmembrane region" description="Helical" evidence="6">
    <location>
        <begin position="12"/>
        <end position="31"/>
    </location>
</feature>
<dbReference type="InterPro" id="IPR030184">
    <property type="entry name" value="WAT1-related"/>
</dbReference>
<dbReference type="GO" id="GO:0022857">
    <property type="term" value="F:transmembrane transporter activity"/>
    <property type="evidence" value="ECO:0007669"/>
    <property type="project" value="InterPro"/>
</dbReference>
<feature type="domain" description="EamA" evidence="7">
    <location>
        <begin position="16"/>
        <end position="137"/>
    </location>
</feature>
<feature type="transmembrane region" description="Helical" evidence="6">
    <location>
        <begin position="297"/>
        <end position="316"/>
    </location>
</feature>
<sequence length="342" mass="37225">MGVSLGSIWGAYKAHLIMASYQLCLAIYMIMLQSVLSTGISGLVLVVYEHAISTCILIPLAFFLEKGKRPPISFRILGYIFVLALLMISLCQMLLILSLQYVSATYESIALNVMPMIVFVLAVLFGLEELHFGTVHGQAKMWGVMFSVAGALTMVLWTGPTLFKSTLTTTKAYIIGGIMLVVGILGGASWNLLVGQVTRKYPAEISLSAMMSFFGTIQTAVIAGFLVTGSSWKLKWDGGLVLITILWGGILVTGLFYYAQTWSVHKKGPVFTTAFQPLLIVFSFILEATVLKESTHLGSIIGAVLVVLGLYMLLWGKTKDQEKEGKGMLETDGNINSPLIID</sequence>
<dbReference type="InterPro" id="IPR000620">
    <property type="entry name" value="EamA_dom"/>
</dbReference>
<accession>A0A3S3PIQ1</accession>
<feature type="transmembrane region" description="Helical" evidence="6">
    <location>
        <begin position="43"/>
        <end position="64"/>
    </location>
</feature>
<keyword evidence="5 6" id="KW-0472">Membrane</keyword>
<evidence type="ECO:0000259" key="7">
    <source>
        <dbReference type="Pfam" id="PF00892"/>
    </source>
</evidence>
<dbReference type="OrthoDB" id="770296at2759"/>
<dbReference type="Pfam" id="PF00892">
    <property type="entry name" value="EamA"/>
    <property type="match status" value="2"/>
</dbReference>
<dbReference type="AlphaFoldDB" id="A0A3S3PIQ1"/>
<keyword evidence="3 6" id="KW-0812">Transmembrane</keyword>
<evidence type="ECO:0000256" key="4">
    <source>
        <dbReference type="ARBA" id="ARBA00022989"/>
    </source>
</evidence>
<comment type="caution">
    <text evidence="8">The sequence shown here is derived from an EMBL/GenBank/DDBJ whole genome shotgun (WGS) entry which is preliminary data.</text>
</comment>
<feature type="transmembrane region" description="Helical" evidence="6">
    <location>
        <begin position="109"/>
        <end position="127"/>
    </location>
</feature>
<feature type="transmembrane region" description="Helical" evidence="6">
    <location>
        <begin position="76"/>
        <end position="97"/>
    </location>
</feature>
<gene>
    <name evidence="8" type="ORF">CKAN_02061000</name>
</gene>
<feature type="transmembrane region" description="Helical" evidence="6">
    <location>
        <begin position="239"/>
        <end position="258"/>
    </location>
</feature>
<dbReference type="EMBL" id="QPKB01000008">
    <property type="protein sequence ID" value="RWR91457.1"/>
    <property type="molecule type" value="Genomic_DNA"/>
</dbReference>
<feature type="transmembrane region" description="Helical" evidence="6">
    <location>
        <begin position="205"/>
        <end position="227"/>
    </location>
</feature>
<protein>
    <recommendedName>
        <fullName evidence="6">WAT1-related protein</fullName>
    </recommendedName>
</protein>
<organism evidence="8 9">
    <name type="scientific">Cinnamomum micranthum f. kanehirae</name>
    <dbReference type="NCBI Taxonomy" id="337451"/>
    <lineage>
        <taxon>Eukaryota</taxon>
        <taxon>Viridiplantae</taxon>
        <taxon>Streptophyta</taxon>
        <taxon>Embryophyta</taxon>
        <taxon>Tracheophyta</taxon>
        <taxon>Spermatophyta</taxon>
        <taxon>Magnoliopsida</taxon>
        <taxon>Magnoliidae</taxon>
        <taxon>Laurales</taxon>
        <taxon>Lauraceae</taxon>
        <taxon>Cinnamomum</taxon>
    </lineage>
</organism>
<feature type="transmembrane region" description="Helical" evidence="6">
    <location>
        <begin position="139"/>
        <end position="160"/>
    </location>
</feature>
<comment type="similarity">
    <text evidence="2 6">Belongs to the drug/metabolite transporter (DMT) superfamily. Plant drug/metabolite exporter (P-DME) (TC 2.A.7.4) family.</text>
</comment>
<comment type="subcellular location">
    <subcellularLocation>
        <location evidence="1 6">Membrane</location>
        <topology evidence="1 6">Multi-pass membrane protein</topology>
    </subcellularLocation>
</comment>